<dbReference type="EMBL" id="FORP01000021">
    <property type="protein sequence ID" value="SFK42975.1"/>
    <property type="molecule type" value="Genomic_DNA"/>
</dbReference>
<protein>
    <submittedName>
        <fullName evidence="2">Glyoxalase superfamily enzyme, possibly 3-demethylubiquinone-9 3-methyltransferase</fullName>
    </submittedName>
</protein>
<evidence type="ECO:0000313" key="3">
    <source>
        <dbReference type="Proteomes" id="UP000199025"/>
    </source>
</evidence>
<dbReference type="Gene3D" id="3.10.180.10">
    <property type="entry name" value="2,3-Dihydroxybiphenyl 1,2-Dioxygenase, domain 1"/>
    <property type="match status" value="1"/>
</dbReference>
<dbReference type="GO" id="GO:0032259">
    <property type="term" value="P:methylation"/>
    <property type="evidence" value="ECO:0007669"/>
    <property type="project" value="UniProtKB-KW"/>
</dbReference>
<accession>A0A1I3ZG10</accession>
<keyword evidence="2" id="KW-0808">Transferase</keyword>
<dbReference type="Pfam" id="PF06983">
    <property type="entry name" value="3-dmu-9_3-mt"/>
    <property type="match status" value="1"/>
</dbReference>
<proteinExistence type="predicted"/>
<dbReference type="CDD" id="cd06588">
    <property type="entry name" value="PhnB_like"/>
    <property type="match status" value="1"/>
</dbReference>
<dbReference type="Proteomes" id="UP000199025">
    <property type="component" value="Unassembled WGS sequence"/>
</dbReference>
<organism evidence="2 3">
    <name type="scientific">Amycolatopsis sacchari</name>
    <dbReference type="NCBI Taxonomy" id="115433"/>
    <lineage>
        <taxon>Bacteria</taxon>
        <taxon>Bacillati</taxon>
        <taxon>Actinomycetota</taxon>
        <taxon>Actinomycetes</taxon>
        <taxon>Pseudonocardiales</taxon>
        <taxon>Pseudonocardiaceae</taxon>
        <taxon>Amycolatopsis</taxon>
    </lineage>
</organism>
<dbReference type="InterPro" id="IPR009725">
    <property type="entry name" value="3_dmu_93_MTrfase"/>
</dbReference>
<dbReference type="RefSeq" id="WP_091513305.1">
    <property type="nucleotide sequence ID" value="NZ_FORP01000021.1"/>
</dbReference>
<sequence length="159" mass="17564">MSDKRLTTCLWFDGQAEDAAKFYGTVFKDFKLGPTSYYNDAGPGPAGSVITVEFEINGQRFVGLNGGPEFKFNEAISFQIPCENQDEVDYYWTTLTADGGQEGPCGWLRDKFGVAWQVVPDRLLELINDPDPAKATRATKAMYGMHKIDIAAVEKAYAG</sequence>
<dbReference type="InterPro" id="IPR029068">
    <property type="entry name" value="Glyas_Bleomycin-R_OHBP_Dase"/>
</dbReference>
<evidence type="ECO:0000313" key="2">
    <source>
        <dbReference type="EMBL" id="SFK42975.1"/>
    </source>
</evidence>
<evidence type="ECO:0000259" key="1">
    <source>
        <dbReference type="Pfam" id="PF06983"/>
    </source>
</evidence>
<feature type="domain" description="PhnB-like" evidence="1">
    <location>
        <begin position="5"/>
        <end position="119"/>
    </location>
</feature>
<keyword evidence="2" id="KW-0830">Ubiquinone</keyword>
<dbReference type="PANTHER" id="PTHR33990:SF2">
    <property type="entry name" value="PHNB-LIKE DOMAIN-CONTAINING PROTEIN"/>
    <property type="match status" value="1"/>
</dbReference>
<dbReference type="SUPFAM" id="SSF54593">
    <property type="entry name" value="Glyoxalase/Bleomycin resistance protein/Dihydroxybiphenyl dioxygenase"/>
    <property type="match status" value="1"/>
</dbReference>
<dbReference type="PANTHER" id="PTHR33990">
    <property type="entry name" value="PROTEIN YJDN-RELATED"/>
    <property type="match status" value="1"/>
</dbReference>
<dbReference type="OrthoDB" id="9806473at2"/>
<keyword evidence="3" id="KW-1185">Reference proteome</keyword>
<dbReference type="PIRSF" id="PIRSF021700">
    <property type="entry name" value="3_dmu_93_MTrfase"/>
    <property type="match status" value="1"/>
</dbReference>
<keyword evidence="2" id="KW-0489">Methyltransferase</keyword>
<name>A0A1I3ZG10_9PSEU</name>
<dbReference type="AlphaFoldDB" id="A0A1I3ZG10"/>
<gene>
    <name evidence="2" type="ORF">SAMN05421835_1214</name>
</gene>
<dbReference type="STRING" id="115433.SAMN05421835_1214"/>
<dbReference type="GO" id="GO:0008168">
    <property type="term" value="F:methyltransferase activity"/>
    <property type="evidence" value="ECO:0007669"/>
    <property type="project" value="UniProtKB-KW"/>
</dbReference>
<reference evidence="2 3" key="1">
    <citation type="submission" date="2016-10" db="EMBL/GenBank/DDBJ databases">
        <authorList>
            <person name="de Groot N.N."/>
        </authorList>
    </citation>
    <scope>NUCLEOTIDE SEQUENCE [LARGE SCALE GENOMIC DNA]</scope>
    <source>
        <strain evidence="2 3">DSM 44468</strain>
    </source>
</reference>
<dbReference type="InterPro" id="IPR028973">
    <property type="entry name" value="PhnB-like"/>
</dbReference>